<dbReference type="SUPFAM" id="SSF54277">
    <property type="entry name" value="CAD &amp; PB1 domains"/>
    <property type="match status" value="1"/>
</dbReference>
<organism evidence="2 3">
    <name type="scientific">Corchorus capsularis</name>
    <name type="common">Jute</name>
    <dbReference type="NCBI Taxonomy" id="210143"/>
    <lineage>
        <taxon>Eukaryota</taxon>
        <taxon>Viridiplantae</taxon>
        <taxon>Streptophyta</taxon>
        <taxon>Embryophyta</taxon>
        <taxon>Tracheophyta</taxon>
        <taxon>Spermatophyta</taxon>
        <taxon>Magnoliopsida</taxon>
        <taxon>eudicotyledons</taxon>
        <taxon>Gunneridae</taxon>
        <taxon>Pentapetalae</taxon>
        <taxon>rosids</taxon>
        <taxon>malvids</taxon>
        <taxon>Malvales</taxon>
        <taxon>Malvaceae</taxon>
        <taxon>Grewioideae</taxon>
        <taxon>Apeibeae</taxon>
        <taxon>Corchorus</taxon>
    </lineage>
</organism>
<dbReference type="OrthoDB" id="1720031at2759"/>
<evidence type="ECO:0000313" key="3">
    <source>
        <dbReference type="Proteomes" id="UP000188268"/>
    </source>
</evidence>
<accession>A0A1R3ICQ5</accession>
<feature type="domain" description="PB1" evidence="1">
    <location>
        <begin position="27"/>
        <end position="109"/>
    </location>
</feature>
<dbReference type="OMA" id="ICGQESM"/>
<dbReference type="SMART" id="SM00666">
    <property type="entry name" value="PB1"/>
    <property type="match status" value="1"/>
</dbReference>
<dbReference type="Pfam" id="PF00564">
    <property type="entry name" value="PB1"/>
    <property type="match status" value="1"/>
</dbReference>
<dbReference type="PANTHER" id="PTHR31066">
    <property type="entry name" value="OS05G0427100 PROTEIN-RELATED"/>
    <property type="match status" value="1"/>
</dbReference>
<comment type="caution">
    <text evidence="2">The sequence shown here is derived from an EMBL/GenBank/DDBJ whole genome shotgun (WGS) entry which is preliminary data.</text>
</comment>
<proteinExistence type="predicted"/>
<dbReference type="InterPro" id="IPR053198">
    <property type="entry name" value="Gynoecium_Dev_Regulator"/>
</dbReference>
<dbReference type="CDD" id="cd06410">
    <property type="entry name" value="PB1_UP2"/>
    <property type="match status" value="1"/>
</dbReference>
<keyword evidence="3" id="KW-1185">Reference proteome</keyword>
<reference evidence="2 3" key="1">
    <citation type="submission" date="2013-09" db="EMBL/GenBank/DDBJ databases">
        <title>Corchorus capsularis genome sequencing.</title>
        <authorList>
            <person name="Alam M."/>
            <person name="Haque M.S."/>
            <person name="Islam M.S."/>
            <person name="Emdad E.M."/>
            <person name="Islam M.M."/>
            <person name="Ahmed B."/>
            <person name="Halim A."/>
            <person name="Hossen Q.M.M."/>
            <person name="Hossain M.Z."/>
            <person name="Ahmed R."/>
            <person name="Khan M.M."/>
            <person name="Islam R."/>
            <person name="Rashid M.M."/>
            <person name="Khan S.A."/>
            <person name="Rahman M.S."/>
            <person name="Alam M."/>
        </authorList>
    </citation>
    <scope>NUCLEOTIDE SEQUENCE [LARGE SCALE GENOMIC DNA]</scope>
    <source>
        <strain evidence="3">cv. CVL-1</strain>
        <tissue evidence="2">Whole seedling</tissue>
    </source>
</reference>
<dbReference type="EMBL" id="AWWV01010315">
    <property type="protein sequence ID" value="OMO80291.1"/>
    <property type="molecule type" value="Genomic_DNA"/>
</dbReference>
<dbReference type="PROSITE" id="PS51745">
    <property type="entry name" value="PB1"/>
    <property type="match status" value="1"/>
</dbReference>
<dbReference type="InterPro" id="IPR000270">
    <property type="entry name" value="PB1_dom"/>
</dbReference>
<dbReference type="Proteomes" id="UP000188268">
    <property type="component" value="Unassembled WGS sequence"/>
</dbReference>
<dbReference type="PANTHER" id="PTHR31066:SF57">
    <property type="entry name" value="PROTEIN PAL OF QUIRKY"/>
    <property type="match status" value="1"/>
</dbReference>
<gene>
    <name evidence="2" type="ORF">CCACVL1_13077</name>
</gene>
<dbReference type="InterPro" id="IPR053793">
    <property type="entry name" value="PB1-like"/>
</dbReference>
<evidence type="ECO:0000313" key="2">
    <source>
        <dbReference type="EMBL" id="OMO80291.1"/>
    </source>
</evidence>
<evidence type="ECO:0000259" key="1">
    <source>
        <dbReference type="PROSITE" id="PS51745"/>
    </source>
</evidence>
<dbReference type="AlphaFoldDB" id="A0A1R3ICQ5"/>
<dbReference type="Gramene" id="OMO80291">
    <property type="protein sequence ID" value="OMO80291"/>
    <property type="gene ID" value="CCACVL1_13077"/>
</dbReference>
<sequence length="406" mass="44786">MDPPPTTASTTPKLRLMCSYGGHVIPRPQTKSLYYAGGENRIVTIPAAAPNLTLSSLIAHLSSFLHLTTPFVLKYQLPNHDLDSLISISTDDDLQIMLEEQSRLSSTASPSRIRLFLFPVNCLNAELSHPKRESCDDFVGSAVSNVQTGIQDQVAPIAAMESKVSSNPYDSGVEMHKPIQASGFPMNLMDQPQQQKQLVYEGTHYIPQNMPGVQPVTSYYPVYHQVPQEQHLHFQSNQPYPVYYLPVVPTQSYNIPVQCGMVQASTVGSGQPQTHPNASSIPPQRVLKEVTVLPQPMAELNSQTYQKIPGHQLVHVPYNETETRLVGSQIQHQPQAFGPAAGETATCTNKLDDDLARVQIYKSQPPPPTVPSQYQTMTTKAATLILSEALVHTDNAKQQFRTSEPQ</sequence>
<protein>
    <submittedName>
        <fullName evidence="2">Phox/Bem1p</fullName>
    </submittedName>
</protein>
<name>A0A1R3ICQ5_COCAP</name>